<dbReference type="EMBL" id="RBLI01000002">
    <property type="protein sequence ID" value="RKS44674.1"/>
    <property type="molecule type" value="Genomic_DNA"/>
</dbReference>
<dbReference type="PANTHER" id="PTHR43818:SF7">
    <property type="entry name" value="DEHYDROGENASE"/>
    <property type="match status" value="1"/>
</dbReference>
<dbReference type="Proteomes" id="UP000273626">
    <property type="component" value="Unassembled WGS sequence"/>
</dbReference>
<dbReference type="PANTHER" id="PTHR43818">
    <property type="entry name" value="BCDNA.GH03377"/>
    <property type="match status" value="1"/>
</dbReference>
<keyword evidence="3" id="KW-1185">Reference proteome</keyword>
<gene>
    <name evidence="2" type="ORF">BDE18_3527</name>
</gene>
<accession>A0ABX9SCE8</accession>
<proteinExistence type="predicted"/>
<dbReference type="SUPFAM" id="SSF51735">
    <property type="entry name" value="NAD(P)-binding Rossmann-fold domains"/>
    <property type="match status" value="1"/>
</dbReference>
<evidence type="ECO:0000313" key="3">
    <source>
        <dbReference type="Proteomes" id="UP000273626"/>
    </source>
</evidence>
<dbReference type="InterPro" id="IPR000683">
    <property type="entry name" value="Gfo/Idh/MocA-like_OxRdtase_N"/>
</dbReference>
<evidence type="ECO:0000313" key="2">
    <source>
        <dbReference type="EMBL" id="RKS44674.1"/>
    </source>
</evidence>
<evidence type="ECO:0000259" key="1">
    <source>
        <dbReference type="Pfam" id="PF01408"/>
    </source>
</evidence>
<feature type="domain" description="Gfo/Idh/MocA-like oxidoreductase N-terminal" evidence="1">
    <location>
        <begin position="42"/>
        <end position="152"/>
    </location>
</feature>
<name>A0ABX9SCE8_PARPN</name>
<protein>
    <submittedName>
        <fullName evidence="2">D-galactose 1-dehydrogenase</fullName>
    </submittedName>
</protein>
<comment type="caution">
    <text evidence="2">The sequence shown here is derived from an EMBL/GenBank/DDBJ whole genome shotgun (WGS) entry which is preliminary data.</text>
</comment>
<dbReference type="Gene3D" id="3.40.50.720">
    <property type="entry name" value="NAD(P)-binding Rossmann-like Domain"/>
    <property type="match status" value="1"/>
</dbReference>
<dbReference type="Pfam" id="PF01408">
    <property type="entry name" value="GFO_IDH_MocA"/>
    <property type="match status" value="1"/>
</dbReference>
<dbReference type="Gene3D" id="3.30.360.10">
    <property type="entry name" value="Dihydrodipicolinate Reductase, domain 2"/>
    <property type="match status" value="1"/>
</dbReference>
<dbReference type="InterPro" id="IPR050463">
    <property type="entry name" value="Gfo/Idh/MocA_oxidrdct_glycsds"/>
</dbReference>
<sequence length="344" mass="37253">MLGLPLAVPALSASGNGFRPAAMTYRKLAAMAVEVRKGQLPMKIALAGIGKIALDQHVPALTSSPDWELAATVSRHGRVEGIEAFPRIEDMLEARPDIGAVSLCLPPVPRFEIAQAVLRAGRHLMLEKPPGATLAEVHVLRDLAQARGVTLFATWHSRMAHAVAAARAWLAGRRIREGRITWREDVRLWHPGQDWIFEAGGMGVFDPGINALSILTEILPVPVHVIAAELDFPENRQAPIAARLSLSHGITADFDLRQQGSETWDMEFATDAGRLALRRGGNLLEIDGRPATGKASITGEYPALYARMAGLLRKGASEVDLSPMILVADAFTRGSRRTVAPFVF</sequence>
<dbReference type="InterPro" id="IPR036291">
    <property type="entry name" value="NAD(P)-bd_dom_sf"/>
</dbReference>
<reference evidence="2" key="1">
    <citation type="submission" date="2018-10" db="EMBL/GenBank/DDBJ databases">
        <title>Genomic Encyclopedia of Archaeal and Bacterial Type Strains, Phase II (KMG-II): from individual species to whole genera.</title>
        <authorList>
            <person name="Goeker M."/>
        </authorList>
    </citation>
    <scope>NUCLEOTIDE SEQUENCE [LARGE SCALE GENOMIC DNA]</scope>
    <source>
        <strain evidence="2">DSM 2944</strain>
    </source>
</reference>
<organism evidence="2 3">
    <name type="scientific">Paracoccus pantotrophus</name>
    <name type="common">Thiosphaera pantotropha</name>
    <dbReference type="NCBI Taxonomy" id="82367"/>
    <lineage>
        <taxon>Bacteria</taxon>
        <taxon>Pseudomonadati</taxon>
        <taxon>Pseudomonadota</taxon>
        <taxon>Alphaproteobacteria</taxon>
        <taxon>Rhodobacterales</taxon>
        <taxon>Paracoccaceae</taxon>
        <taxon>Paracoccus</taxon>
    </lineage>
</organism>